<evidence type="ECO:0000313" key="2">
    <source>
        <dbReference type="EMBL" id="KAK3771009.1"/>
    </source>
</evidence>
<keyword evidence="1" id="KW-0472">Membrane</keyword>
<dbReference type="Proteomes" id="UP001283361">
    <property type="component" value="Unassembled WGS sequence"/>
</dbReference>
<reference evidence="2" key="1">
    <citation type="journal article" date="2023" name="G3 (Bethesda)">
        <title>A reference genome for the long-term kleptoplast-retaining sea slug Elysia crispata morphotype clarki.</title>
        <authorList>
            <person name="Eastman K.E."/>
            <person name="Pendleton A.L."/>
            <person name="Shaikh M.A."/>
            <person name="Suttiyut T."/>
            <person name="Ogas R."/>
            <person name="Tomko P."/>
            <person name="Gavelis G."/>
            <person name="Widhalm J.R."/>
            <person name="Wisecaver J.H."/>
        </authorList>
    </citation>
    <scope>NUCLEOTIDE SEQUENCE</scope>
    <source>
        <strain evidence="2">ECLA1</strain>
    </source>
</reference>
<feature type="transmembrane region" description="Helical" evidence="1">
    <location>
        <begin position="20"/>
        <end position="41"/>
    </location>
</feature>
<evidence type="ECO:0000256" key="1">
    <source>
        <dbReference type="SAM" id="Phobius"/>
    </source>
</evidence>
<accession>A0AAE0ZK94</accession>
<gene>
    <name evidence="2" type="ORF">RRG08_002058</name>
</gene>
<keyword evidence="1" id="KW-0812">Transmembrane</keyword>
<evidence type="ECO:0000313" key="3">
    <source>
        <dbReference type="Proteomes" id="UP001283361"/>
    </source>
</evidence>
<proteinExistence type="predicted"/>
<dbReference type="EMBL" id="JAWDGP010003778">
    <property type="protein sequence ID" value="KAK3771009.1"/>
    <property type="molecule type" value="Genomic_DNA"/>
</dbReference>
<comment type="caution">
    <text evidence="2">The sequence shown here is derived from an EMBL/GenBank/DDBJ whole genome shotgun (WGS) entry which is preliminary data.</text>
</comment>
<sequence>MSELCRRGVELTAHSHGSTLVVIQLAIGVCVGVSVQTLVLGPRFIAGGVKLAPRYKEIDFVATEWQEIFVPQGLCDVMFTQISSSCSSGRLELFRPHTVV</sequence>
<keyword evidence="3" id="KW-1185">Reference proteome</keyword>
<dbReference type="AlphaFoldDB" id="A0AAE0ZK94"/>
<organism evidence="2 3">
    <name type="scientific">Elysia crispata</name>
    <name type="common">lettuce slug</name>
    <dbReference type="NCBI Taxonomy" id="231223"/>
    <lineage>
        <taxon>Eukaryota</taxon>
        <taxon>Metazoa</taxon>
        <taxon>Spiralia</taxon>
        <taxon>Lophotrochozoa</taxon>
        <taxon>Mollusca</taxon>
        <taxon>Gastropoda</taxon>
        <taxon>Heterobranchia</taxon>
        <taxon>Euthyneura</taxon>
        <taxon>Panpulmonata</taxon>
        <taxon>Sacoglossa</taxon>
        <taxon>Placobranchoidea</taxon>
        <taxon>Plakobranchidae</taxon>
        <taxon>Elysia</taxon>
    </lineage>
</organism>
<name>A0AAE0ZK94_9GAST</name>
<keyword evidence="1" id="KW-1133">Transmembrane helix</keyword>
<protein>
    <submittedName>
        <fullName evidence="2">Uncharacterized protein</fullName>
    </submittedName>
</protein>